<evidence type="ECO:0000313" key="1">
    <source>
        <dbReference type="EMBL" id="KAF4443727.1"/>
    </source>
</evidence>
<organism evidence="1 2">
    <name type="scientific">Fusarium albosuccineum</name>
    <dbReference type="NCBI Taxonomy" id="1237068"/>
    <lineage>
        <taxon>Eukaryota</taxon>
        <taxon>Fungi</taxon>
        <taxon>Dikarya</taxon>
        <taxon>Ascomycota</taxon>
        <taxon>Pezizomycotina</taxon>
        <taxon>Sordariomycetes</taxon>
        <taxon>Hypocreomycetidae</taxon>
        <taxon>Hypocreales</taxon>
        <taxon>Nectriaceae</taxon>
        <taxon>Fusarium</taxon>
        <taxon>Fusarium decemcellulare species complex</taxon>
    </lineage>
</organism>
<comment type="caution">
    <text evidence="1">The sequence shown here is derived from an EMBL/GenBank/DDBJ whole genome shotgun (WGS) entry which is preliminary data.</text>
</comment>
<name>A0A8H4K4V6_9HYPO</name>
<dbReference type="EMBL" id="JAADYS010003722">
    <property type="protein sequence ID" value="KAF4443727.1"/>
    <property type="molecule type" value="Genomic_DNA"/>
</dbReference>
<dbReference type="AlphaFoldDB" id="A0A8H4K4V6"/>
<accession>A0A8H4K4V6</accession>
<proteinExistence type="predicted"/>
<protein>
    <submittedName>
        <fullName evidence="1">Uncharacterized protein</fullName>
    </submittedName>
</protein>
<reference evidence="1 2" key="1">
    <citation type="submission" date="2020-01" db="EMBL/GenBank/DDBJ databases">
        <title>Identification and distribution of gene clusters putatively required for synthesis of sphingolipid metabolism inhibitors in phylogenetically diverse species of the filamentous fungus Fusarium.</title>
        <authorList>
            <person name="Kim H.-S."/>
            <person name="Busman M."/>
            <person name="Brown D.W."/>
            <person name="Divon H."/>
            <person name="Uhlig S."/>
            <person name="Proctor R.H."/>
        </authorList>
    </citation>
    <scope>NUCLEOTIDE SEQUENCE [LARGE SCALE GENOMIC DNA]</scope>
    <source>
        <strain evidence="1 2">NRRL 20459</strain>
    </source>
</reference>
<dbReference type="Proteomes" id="UP000554235">
    <property type="component" value="Unassembled WGS sequence"/>
</dbReference>
<keyword evidence="2" id="KW-1185">Reference proteome</keyword>
<gene>
    <name evidence="1" type="ORF">FALBO_17254</name>
</gene>
<sequence length="121" mass="13106">MASAAQQTLTTRNAISKPIYARGGAVLILWGYPSRYSTVALLPFWGPLKPWTNTGRPRASEHPGQSCKGRQMALIMAPGGSGSPSDLRYAHIQGKNAATTYQRKDELAAHPAAYRALNLVR</sequence>
<evidence type="ECO:0000313" key="2">
    <source>
        <dbReference type="Proteomes" id="UP000554235"/>
    </source>
</evidence>